<evidence type="ECO:0000256" key="3">
    <source>
        <dbReference type="PROSITE-ProRule" id="PRU00023"/>
    </source>
</evidence>
<gene>
    <name evidence="4" type="ORF">LSTR_LSTR017413</name>
</gene>
<dbReference type="SMR" id="A0A482WYX7"/>
<evidence type="ECO:0000313" key="4">
    <source>
        <dbReference type="EMBL" id="RZF38718.1"/>
    </source>
</evidence>
<dbReference type="PROSITE" id="PS50088">
    <property type="entry name" value="ANK_REPEAT"/>
    <property type="match status" value="2"/>
</dbReference>
<keyword evidence="1" id="KW-0677">Repeat</keyword>
<dbReference type="PANTHER" id="PTHR24161:SF97">
    <property type="entry name" value="ANKYRIN 2"/>
    <property type="match status" value="1"/>
</dbReference>
<name>A0A482WYX7_LAOST</name>
<organism evidence="4 5">
    <name type="scientific">Laodelphax striatellus</name>
    <name type="common">Small brown planthopper</name>
    <name type="synonym">Delphax striatella</name>
    <dbReference type="NCBI Taxonomy" id="195883"/>
    <lineage>
        <taxon>Eukaryota</taxon>
        <taxon>Metazoa</taxon>
        <taxon>Ecdysozoa</taxon>
        <taxon>Arthropoda</taxon>
        <taxon>Hexapoda</taxon>
        <taxon>Insecta</taxon>
        <taxon>Pterygota</taxon>
        <taxon>Neoptera</taxon>
        <taxon>Paraneoptera</taxon>
        <taxon>Hemiptera</taxon>
        <taxon>Auchenorrhyncha</taxon>
        <taxon>Fulgoroidea</taxon>
        <taxon>Delphacidae</taxon>
        <taxon>Criomorphinae</taxon>
        <taxon>Laodelphax</taxon>
    </lineage>
</organism>
<protein>
    <submittedName>
        <fullName evidence="4">Uncharacterized protein</fullName>
    </submittedName>
</protein>
<dbReference type="InterPro" id="IPR036770">
    <property type="entry name" value="Ankyrin_rpt-contain_sf"/>
</dbReference>
<dbReference type="PANTHER" id="PTHR24161">
    <property type="entry name" value="ANK_REP_REGION DOMAIN-CONTAINING PROTEIN-RELATED"/>
    <property type="match status" value="1"/>
</dbReference>
<reference evidence="4 5" key="1">
    <citation type="journal article" date="2017" name="Gigascience">
        <title>Genome sequence of the small brown planthopper, Laodelphax striatellus.</title>
        <authorList>
            <person name="Zhu J."/>
            <person name="Jiang F."/>
            <person name="Wang X."/>
            <person name="Yang P."/>
            <person name="Bao Y."/>
            <person name="Zhao W."/>
            <person name="Wang W."/>
            <person name="Lu H."/>
            <person name="Wang Q."/>
            <person name="Cui N."/>
            <person name="Li J."/>
            <person name="Chen X."/>
            <person name="Luo L."/>
            <person name="Yu J."/>
            <person name="Kang L."/>
            <person name="Cui F."/>
        </authorList>
    </citation>
    <scope>NUCLEOTIDE SEQUENCE [LARGE SCALE GENOMIC DNA]</scope>
    <source>
        <strain evidence="4">Lst14</strain>
    </source>
</reference>
<dbReference type="Proteomes" id="UP000291343">
    <property type="component" value="Unassembled WGS sequence"/>
</dbReference>
<proteinExistence type="predicted"/>
<sequence>MFHNITPLHVASKWGKLSMVTLLLEKGANIESKTRDGLTPLHCAARSGHDQVVDLLVENKAPLCSKTKVGHYCGK</sequence>
<dbReference type="SUPFAM" id="SSF48403">
    <property type="entry name" value="Ankyrin repeat"/>
    <property type="match status" value="1"/>
</dbReference>
<dbReference type="EMBL" id="QKKF02021912">
    <property type="protein sequence ID" value="RZF38718.1"/>
    <property type="molecule type" value="Genomic_DNA"/>
</dbReference>
<keyword evidence="2 3" id="KW-0040">ANK repeat</keyword>
<dbReference type="InterPro" id="IPR002110">
    <property type="entry name" value="Ankyrin_rpt"/>
</dbReference>
<accession>A0A482WYX7</accession>
<dbReference type="InParanoid" id="A0A482WYX7"/>
<dbReference type="Gene3D" id="1.25.40.20">
    <property type="entry name" value="Ankyrin repeat-containing domain"/>
    <property type="match status" value="1"/>
</dbReference>
<feature type="repeat" description="ANK" evidence="3">
    <location>
        <begin position="36"/>
        <end position="68"/>
    </location>
</feature>
<dbReference type="OrthoDB" id="20872at2759"/>
<evidence type="ECO:0000313" key="5">
    <source>
        <dbReference type="Proteomes" id="UP000291343"/>
    </source>
</evidence>
<feature type="repeat" description="ANK" evidence="3">
    <location>
        <begin position="3"/>
        <end position="35"/>
    </location>
</feature>
<dbReference type="PROSITE" id="PS50297">
    <property type="entry name" value="ANK_REP_REGION"/>
    <property type="match status" value="2"/>
</dbReference>
<dbReference type="Pfam" id="PF12796">
    <property type="entry name" value="Ank_2"/>
    <property type="match status" value="1"/>
</dbReference>
<evidence type="ECO:0000256" key="1">
    <source>
        <dbReference type="ARBA" id="ARBA00022737"/>
    </source>
</evidence>
<dbReference type="SMART" id="SM00248">
    <property type="entry name" value="ANK"/>
    <property type="match status" value="2"/>
</dbReference>
<dbReference type="STRING" id="195883.A0A482WYX7"/>
<evidence type="ECO:0000256" key="2">
    <source>
        <dbReference type="ARBA" id="ARBA00023043"/>
    </source>
</evidence>
<keyword evidence="5" id="KW-1185">Reference proteome</keyword>
<dbReference type="AlphaFoldDB" id="A0A482WYX7"/>
<comment type="caution">
    <text evidence="4">The sequence shown here is derived from an EMBL/GenBank/DDBJ whole genome shotgun (WGS) entry which is preliminary data.</text>
</comment>